<evidence type="ECO:0000256" key="2">
    <source>
        <dbReference type="ARBA" id="ARBA00022771"/>
    </source>
</evidence>
<accession>A0AAW2K9U9</accession>
<protein>
    <submittedName>
        <fullName evidence="4">Uncharacterized protein</fullName>
    </submittedName>
</protein>
<keyword evidence="2" id="KW-0863">Zinc-finger</keyword>
<sequence>MLINPEPTTANSSAAVVPVATLCGNCGVEERRLLHHVRHRGIFRRLCTTCVLRLHPQSFCPTCFQVYPPPPSNDAVLTCFKCYSSSHSHCVAAGATSPPSPYACPLCLHPNTPIFKLKTAKEANVDISEAMNVKSEDCRVMDRDAAKKLLAAAKIASASMNKAAVAAKAEAERRAKEAAFTRKRAKEALEHVAYLVMKDKLRKKEAALAGSGEVAGLGVGGGGSNVGYTGSGGIGGVKMERENNVNVSISISNRNGSVASGLAPSIVVEEKKMNNVGNVDRVDNSNQVLAALNAVELRENEMGGITPQSLASQVLPNNDHTVMDVDEKGGRERVLERMLEDWLERMTMVVICNDVCSGAESLNAHGEKLEDVNGEVVLVQPVVDQVHYKENSNGGEQHANGGPV</sequence>
<dbReference type="InterPro" id="IPR011011">
    <property type="entry name" value="Znf_FYVE_PHD"/>
</dbReference>
<reference evidence="4" key="1">
    <citation type="submission" date="2020-06" db="EMBL/GenBank/DDBJ databases">
        <authorList>
            <person name="Li T."/>
            <person name="Hu X."/>
            <person name="Zhang T."/>
            <person name="Song X."/>
            <person name="Zhang H."/>
            <person name="Dai N."/>
            <person name="Sheng W."/>
            <person name="Hou X."/>
            <person name="Wei L."/>
        </authorList>
    </citation>
    <scope>NUCLEOTIDE SEQUENCE</scope>
    <source>
        <strain evidence="4">G01</strain>
        <tissue evidence="4">Leaf</tissue>
    </source>
</reference>
<organism evidence="4">
    <name type="scientific">Sesamum angustifolium</name>
    <dbReference type="NCBI Taxonomy" id="2727405"/>
    <lineage>
        <taxon>Eukaryota</taxon>
        <taxon>Viridiplantae</taxon>
        <taxon>Streptophyta</taxon>
        <taxon>Embryophyta</taxon>
        <taxon>Tracheophyta</taxon>
        <taxon>Spermatophyta</taxon>
        <taxon>Magnoliopsida</taxon>
        <taxon>eudicotyledons</taxon>
        <taxon>Gunneridae</taxon>
        <taxon>Pentapetalae</taxon>
        <taxon>asterids</taxon>
        <taxon>lamiids</taxon>
        <taxon>Lamiales</taxon>
        <taxon>Pedaliaceae</taxon>
        <taxon>Sesamum</taxon>
    </lineage>
</organism>
<dbReference type="GO" id="GO:0008270">
    <property type="term" value="F:zinc ion binding"/>
    <property type="evidence" value="ECO:0007669"/>
    <property type="project" value="UniProtKB-KW"/>
</dbReference>
<dbReference type="AlphaFoldDB" id="A0AAW2K9U9"/>
<dbReference type="EMBL" id="JACGWK010000241">
    <property type="protein sequence ID" value="KAL0302618.1"/>
    <property type="molecule type" value="Genomic_DNA"/>
</dbReference>
<reference evidence="4" key="2">
    <citation type="journal article" date="2024" name="Plant">
        <title>Genomic evolution and insights into agronomic trait innovations of Sesamum species.</title>
        <authorList>
            <person name="Miao H."/>
            <person name="Wang L."/>
            <person name="Qu L."/>
            <person name="Liu H."/>
            <person name="Sun Y."/>
            <person name="Le M."/>
            <person name="Wang Q."/>
            <person name="Wei S."/>
            <person name="Zheng Y."/>
            <person name="Lin W."/>
            <person name="Duan Y."/>
            <person name="Cao H."/>
            <person name="Xiong S."/>
            <person name="Wang X."/>
            <person name="Wei L."/>
            <person name="Li C."/>
            <person name="Ma Q."/>
            <person name="Ju M."/>
            <person name="Zhao R."/>
            <person name="Li G."/>
            <person name="Mu C."/>
            <person name="Tian Q."/>
            <person name="Mei H."/>
            <person name="Zhang T."/>
            <person name="Gao T."/>
            <person name="Zhang H."/>
        </authorList>
    </citation>
    <scope>NUCLEOTIDE SEQUENCE</scope>
    <source>
        <strain evidence="4">G01</strain>
    </source>
</reference>
<evidence type="ECO:0000256" key="1">
    <source>
        <dbReference type="ARBA" id="ARBA00022723"/>
    </source>
</evidence>
<dbReference type="SUPFAM" id="SSF57903">
    <property type="entry name" value="FYVE/PHD zinc finger"/>
    <property type="match status" value="1"/>
</dbReference>
<comment type="caution">
    <text evidence="4">The sequence shown here is derived from an EMBL/GenBank/DDBJ whole genome shotgun (WGS) entry which is preliminary data.</text>
</comment>
<keyword evidence="3" id="KW-0862">Zinc</keyword>
<proteinExistence type="predicted"/>
<evidence type="ECO:0000256" key="3">
    <source>
        <dbReference type="ARBA" id="ARBA00022833"/>
    </source>
</evidence>
<name>A0AAW2K9U9_9LAMI</name>
<dbReference type="PANTHER" id="PTHR34451">
    <property type="entry name" value="PHD FINGER FAMILY PROTEIN"/>
    <property type="match status" value="1"/>
</dbReference>
<keyword evidence="1" id="KW-0479">Metal-binding</keyword>
<gene>
    <name evidence="4" type="ORF">Sangu_3089800</name>
</gene>
<evidence type="ECO:0000313" key="4">
    <source>
        <dbReference type="EMBL" id="KAL0302618.1"/>
    </source>
</evidence>
<dbReference type="PANTHER" id="PTHR34451:SF7">
    <property type="entry name" value="PHD FINGER FAMILY PROTEIN"/>
    <property type="match status" value="1"/>
</dbReference>